<feature type="transmembrane region" description="Helical" evidence="5">
    <location>
        <begin position="348"/>
        <end position="373"/>
    </location>
</feature>
<evidence type="ECO:0000256" key="1">
    <source>
        <dbReference type="ARBA" id="ARBA00004141"/>
    </source>
</evidence>
<accession>A0A3B1BCI1</accession>
<keyword evidence="3 5" id="KW-1133">Transmembrane helix</keyword>
<dbReference type="GO" id="GO:0055085">
    <property type="term" value="P:transmembrane transport"/>
    <property type="evidence" value="ECO:0007669"/>
    <property type="project" value="InterPro"/>
</dbReference>
<gene>
    <name evidence="7" type="ORF">MNBD_GAMMA24-274</name>
</gene>
<feature type="transmembrane region" description="Helical" evidence="5">
    <location>
        <begin position="522"/>
        <end position="547"/>
    </location>
</feature>
<dbReference type="Gene3D" id="1.10.3720.10">
    <property type="entry name" value="MetI-like"/>
    <property type="match status" value="2"/>
</dbReference>
<protein>
    <submittedName>
        <fullName evidence="7">Ferric iron ABC transporter, permease protein</fullName>
    </submittedName>
</protein>
<dbReference type="PANTHER" id="PTHR43496:SF1">
    <property type="entry name" value="POLYGALACTURONAN_RHAMNOGALACTURONAN TRANSPORT SYSTEM PERMEASE PROTEIN YTEP"/>
    <property type="match status" value="1"/>
</dbReference>
<evidence type="ECO:0000259" key="6">
    <source>
        <dbReference type="PROSITE" id="PS50928"/>
    </source>
</evidence>
<dbReference type="SUPFAM" id="SSF161098">
    <property type="entry name" value="MetI-like"/>
    <property type="match status" value="2"/>
</dbReference>
<feature type="transmembrane region" description="Helical" evidence="5">
    <location>
        <begin position="80"/>
        <end position="97"/>
    </location>
</feature>
<keyword evidence="2 5" id="KW-0812">Transmembrane</keyword>
<feature type="transmembrane region" description="Helical" evidence="5">
    <location>
        <begin position="415"/>
        <end position="434"/>
    </location>
</feature>
<dbReference type="GO" id="GO:0016020">
    <property type="term" value="C:membrane"/>
    <property type="evidence" value="ECO:0007669"/>
    <property type="project" value="UniProtKB-SubCell"/>
</dbReference>
<dbReference type="Pfam" id="PF00528">
    <property type="entry name" value="BPD_transp_1"/>
    <property type="match status" value="2"/>
</dbReference>
<feature type="transmembrane region" description="Helical" evidence="5">
    <location>
        <begin position="109"/>
        <end position="132"/>
    </location>
</feature>
<evidence type="ECO:0000313" key="7">
    <source>
        <dbReference type="EMBL" id="VAX12051.1"/>
    </source>
</evidence>
<comment type="subcellular location">
    <subcellularLocation>
        <location evidence="1">Membrane</location>
        <topology evidence="1">Multi-pass membrane protein</topology>
    </subcellularLocation>
</comment>
<evidence type="ECO:0000256" key="2">
    <source>
        <dbReference type="ARBA" id="ARBA00022692"/>
    </source>
</evidence>
<evidence type="ECO:0000256" key="4">
    <source>
        <dbReference type="ARBA" id="ARBA00023136"/>
    </source>
</evidence>
<reference evidence="7" key="1">
    <citation type="submission" date="2018-06" db="EMBL/GenBank/DDBJ databases">
        <authorList>
            <person name="Zhirakovskaya E."/>
        </authorList>
    </citation>
    <scope>NUCLEOTIDE SEQUENCE</scope>
</reference>
<dbReference type="InterPro" id="IPR035906">
    <property type="entry name" value="MetI-like_sf"/>
</dbReference>
<sequence>MHAEQLALPVQSRWRWRKGQAEFLLALAAILPLGLFVLYPLWTILRQSVLLPDGGWTLGYYSRYIQDPHFLTTLFNTLNVSFWATLATTLIAFAYAYGLRRVHVPGKAFWHAVMLLPLFAPSLIQALGVQFLLGRNGVVNRYLGTDIEIYGFWGILLSNILYGLPHAYLVLSVSLGSADARLYDAAKLLGAGSFKRFISVTLPAARYGILSALFLGFAINISEFGNPMVLGGDYNVLATEIYNQVAGQANFHLGAVIGVLLLFPVLLSVAAEKWIGRHQAATSSQATPYRPLPDWRAGGPTLLFLGLVAAAILAVVGVVVVASFTRLWPYNLNFSLRHYTQDMPGGYAALWISLKMSLAAAAIGVVVATFSAMVVHKISSRLRQVLYLLSVVPAAVPGMVLGMGYVLAFNNPSMPVYWLYGTVAMLSVCTVYHYHAQAFLIATTGLKQIDNKLQEASSLLGGGVLHTARHVTLPLIRPAMLNIGMFYFMHSMVTISALIFLVSPGVTPAAVSILLLNDAGNWPQAAAFAVIIMLTIGVVVLGAKALAWGAGVLHQRKTTLAMQAL</sequence>
<dbReference type="CDD" id="cd06261">
    <property type="entry name" value="TM_PBP2"/>
    <property type="match status" value="2"/>
</dbReference>
<feature type="domain" description="ABC transmembrane type-1" evidence="6">
    <location>
        <begin position="74"/>
        <end position="272"/>
    </location>
</feature>
<feature type="transmembrane region" description="Helical" evidence="5">
    <location>
        <begin position="251"/>
        <end position="271"/>
    </location>
</feature>
<dbReference type="InterPro" id="IPR000515">
    <property type="entry name" value="MetI-like"/>
</dbReference>
<evidence type="ECO:0000256" key="3">
    <source>
        <dbReference type="ARBA" id="ARBA00022989"/>
    </source>
</evidence>
<feature type="transmembrane region" description="Helical" evidence="5">
    <location>
        <begin position="385"/>
        <end position="409"/>
    </location>
</feature>
<feature type="transmembrane region" description="Helical" evidence="5">
    <location>
        <begin position="152"/>
        <end position="176"/>
    </location>
</feature>
<dbReference type="PROSITE" id="PS50928">
    <property type="entry name" value="ABC_TM1"/>
    <property type="match status" value="2"/>
</dbReference>
<dbReference type="PANTHER" id="PTHR43496">
    <property type="entry name" value="PROTEIN LPLB"/>
    <property type="match status" value="1"/>
</dbReference>
<evidence type="ECO:0000256" key="5">
    <source>
        <dbReference type="SAM" id="Phobius"/>
    </source>
</evidence>
<feature type="transmembrane region" description="Helical" evidence="5">
    <location>
        <begin position="302"/>
        <end position="328"/>
    </location>
</feature>
<organism evidence="7">
    <name type="scientific">hydrothermal vent metagenome</name>
    <dbReference type="NCBI Taxonomy" id="652676"/>
    <lineage>
        <taxon>unclassified sequences</taxon>
        <taxon>metagenomes</taxon>
        <taxon>ecological metagenomes</taxon>
    </lineage>
</organism>
<feature type="domain" description="ABC transmembrane type-1" evidence="6">
    <location>
        <begin position="350"/>
        <end position="543"/>
    </location>
</feature>
<name>A0A3B1BCI1_9ZZZZ</name>
<dbReference type="EMBL" id="UOFZ01000010">
    <property type="protein sequence ID" value="VAX12051.1"/>
    <property type="molecule type" value="Genomic_DNA"/>
</dbReference>
<keyword evidence="4 5" id="KW-0472">Membrane</keyword>
<feature type="transmembrane region" description="Helical" evidence="5">
    <location>
        <begin position="197"/>
        <end position="219"/>
    </location>
</feature>
<dbReference type="AlphaFoldDB" id="A0A3B1BCI1"/>
<proteinExistence type="predicted"/>
<feature type="transmembrane region" description="Helical" evidence="5">
    <location>
        <begin position="21"/>
        <end position="42"/>
    </location>
</feature>